<feature type="region of interest" description="Disordered" evidence="1">
    <location>
        <begin position="246"/>
        <end position="268"/>
    </location>
</feature>
<evidence type="ECO:0000313" key="3">
    <source>
        <dbReference type="Proteomes" id="UP000245783"/>
    </source>
</evidence>
<dbReference type="AlphaFoldDB" id="A0A316W172"/>
<dbReference type="OrthoDB" id="3351027at2759"/>
<feature type="compositionally biased region" description="Polar residues" evidence="1">
    <location>
        <begin position="626"/>
        <end position="647"/>
    </location>
</feature>
<gene>
    <name evidence="2" type="ORF">IE81DRAFT_137878</name>
</gene>
<feature type="region of interest" description="Disordered" evidence="1">
    <location>
        <begin position="626"/>
        <end position="711"/>
    </location>
</feature>
<feature type="compositionally biased region" description="Polar residues" evidence="1">
    <location>
        <begin position="26"/>
        <end position="37"/>
    </location>
</feature>
<feature type="region of interest" description="Disordered" evidence="1">
    <location>
        <begin position="131"/>
        <end position="161"/>
    </location>
</feature>
<accession>A0A316W172</accession>
<feature type="compositionally biased region" description="Polar residues" evidence="1">
    <location>
        <begin position="257"/>
        <end position="268"/>
    </location>
</feature>
<dbReference type="RefSeq" id="XP_025369471.1">
    <property type="nucleotide sequence ID" value="XM_025510326.1"/>
</dbReference>
<feature type="compositionally biased region" description="Basic residues" evidence="1">
    <location>
        <begin position="74"/>
        <end position="90"/>
    </location>
</feature>
<dbReference type="GeneID" id="37032196"/>
<dbReference type="Proteomes" id="UP000245783">
    <property type="component" value="Unassembled WGS sequence"/>
</dbReference>
<feature type="region of interest" description="Disordered" evidence="1">
    <location>
        <begin position="26"/>
        <end position="90"/>
    </location>
</feature>
<feature type="compositionally biased region" description="Low complexity" evidence="1">
    <location>
        <begin position="926"/>
        <end position="935"/>
    </location>
</feature>
<feature type="compositionally biased region" description="Polar residues" evidence="1">
    <location>
        <begin position="788"/>
        <end position="800"/>
    </location>
</feature>
<protein>
    <submittedName>
        <fullName evidence="2">Uncharacterized protein</fullName>
    </submittedName>
</protein>
<organism evidence="2 3">
    <name type="scientific">Ceraceosorus guamensis</name>
    <dbReference type="NCBI Taxonomy" id="1522189"/>
    <lineage>
        <taxon>Eukaryota</taxon>
        <taxon>Fungi</taxon>
        <taxon>Dikarya</taxon>
        <taxon>Basidiomycota</taxon>
        <taxon>Ustilaginomycotina</taxon>
        <taxon>Exobasidiomycetes</taxon>
        <taxon>Ceraceosorales</taxon>
        <taxon>Ceraceosoraceae</taxon>
        <taxon>Ceraceosorus</taxon>
    </lineage>
</organism>
<dbReference type="InParanoid" id="A0A316W172"/>
<feature type="region of interest" description="Disordered" evidence="1">
    <location>
        <begin position="788"/>
        <end position="812"/>
    </location>
</feature>
<feature type="compositionally biased region" description="Polar residues" evidence="1">
    <location>
        <begin position="936"/>
        <end position="951"/>
    </location>
</feature>
<name>A0A316W172_9BASI</name>
<evidence type="ECO:0000313" key="2">
    <source>
        <dbReference type="EMBL" id="PWN42311.1"/>
    </source>
</evidence>
<sequence length="1037" mass="110856">MEHASATTSTALNRTPALKPLVLAKTSASSIASTGAPRQSRGPLGSYTPRTVSCSADRPLIIQPSRPSPCARQQAHRKSSGNANRRRVVSRSRCVTENVVPTRIVSGEHHARANLRSSQAEVRRFELRFDEHASSPDVATPPMPTRRQPRTNAQRHKEGMHSARRIRSEAFVFPVPPSGGLQGLGLGLGAADAPSRATPEVEAAFRRAATDGRIPRGHEWVEDATTYINRHSPLLCEGTDEGLVANRKDRGSDTDELTGSQGWSPYSSVAPSPALGMTASTAPLIFHRQESDKLRAPMARRTVSQPGTAKEEKMAYSPEPDEYPFPEMPSGHERLSMAFSPLQLPKWGSVEHHAPSLAEQMAFACGLGSDLEWDTQTSAADDHQDSFAYTSASAYVTVPELQEEQTAEMYRSWTSLIDAGAALADEATFWTGAGADLTRSNTTASTAYVLADSPILQGKLALSQNSPGGSVSSERSDSAFSQPSVASSVTSISSDHFHAGSLLKSVSIDQLFERSLLATPLKVTDSPQVAATREGSPHHLADEFSYLADAALAALSPVPCQVFSPALSDDELGLIGTPAPMQSLPSPMPATQQIEPTRLALASTVSCPAVPASYRPDFVQENQRLLRSTSERPSSMFESQPAASSRPMSVLERPRPGTRGSMLFGGAYQDVERAQARGSAQTHRRDSGTLTSEQRRPSVPTRPCPPVPKRRSSLDMRTLVGEHNDEAQCGTPSCTPVQSGPRAMSRNGSQAFWEETKHALGEKVANKPTSAALPDLEARRLSVSKPSIPTSMMTSAQSAPQIVRVPPSASPATGARKELLAQLQAQAATMTRSKSELPISSVQHSVRRKPAGILTASEMQDIRRACKQKQEFLRAAATAGVKGPSDIRHSVHFDDSARLQHHYASGQRSTPRIVVSPAQSLPVPPTSKSTSRPKSAQSSRSVAGKSSSLSLPTLFVARTPSQRRRGHTGVPATEPGSLALAKLGISSGAPTRTSMVSVGANRRGASNPGKSDVQTPEGVILVVENVVQEESRVLVVM</sequence>
<evidence type="ECO:0000256" key="1">
    <source>
        <dbReference type="SAM" id="MobiDB-lite"/>
    </source>
</evidence>
<proteinExistence type="predicted"/>
<keyword evidence="3" id="KW-1185">Reference proteome</keyword>
<dbReference type="EMBL" id="KZ819381">
    <property type="protein sequence ID" value="PWN42311.1"/>
    <property type="molecule type" value="Genomic_DNA"/>
</dbReference>
<feature type="region of interest" description="Disordered" evidence="1">
    <location>
        <begin position="725"/>
        <end position="745"/>
    </location>
</feature>
<reference evidence="2 3" key="1">
    <citation type="journal article" date="2018" name="Mol. Biol. Evol.">
        <title>Broad Genomic Sampling Reveals a Smut Pathogenic Ancestry of the Fungal Clade Ustilaginomycotina.</title>
        <authorList>
            <person name="Kijpornyongpan T."/>
            <person name="Mondo S.J."/>
            <person name="Barry K."/>
            <person name="Sandor L."/>
            <person name="Lee J."/>
            <person name="Lipzen A."/>
            <person name="Pangilinan J."/>
            <person name="LaButti K."/>
            <person name="Hainaut M."/>
            <person name="Henrissat B."/>
            <person name="Grigoriev I.V."/>
            <person name="Spatafora J.W."/>
            <person name="Aime M.C."/>
        </authorList>
    </citation>
    <scope>NUCLEOTIDE SEQUENCE [LARGE SCALE GENOMIC DNA]</scope>
    <source>
        <strain evidence="2 3">MCA 4658</strain>
    </source>
</reference>
<feature type="region of interest" description="Disordered" evidence="1">
    <location>
        <begin position="299"/>
        <end position="318"/>
    </location>
</feature>
<feature type="region of interest" description="Disordered" evidence="1">
    <location>
        <begin position="903"/>
        <end position="975"/>
    </location>
</feature>